<dbReference type="RefSeq" id="WP_054643284.1">
    <property type="nucleotide sequence ID" value="NZ_LNUB01000010.1"/>
</dbReference>
<proteinExistence type="predicted"/>
<evidence type="ECO:0000313" key="2">
    <source>
        <dbReference type="Proteomes" id="UP000196649"/>
    </source>
</evidence>
<evidence type="ECO:0000313" key="1">
    <source>
        <dbReference type="EMBL" id="OWF32214.1"/>
    </source>
</evidence>
<accession>A0A210P6Y0</accession>
<protein>
    <submittedName>
        <fullName evidence="1">Uncharacterized protein</fullName>
    </submittedName>
</protein>
<reference evidence="1 2" key="1">
    <citation type="submission" date="2017-03" db="EMBL/GenBank/DDBJ databases">
        <title>Genome sequence of Lactobacillus kimchii KACC 12383.</title>
        <authorList>
            <person name="Chun J."/>
        </authorList>
    </citation>
    <scope>NUCLEOTIDE SEQUENCE [LARGE SCALE GENOMIC DNA]</scope>
    <source>
        <strain evidence="1 2">KACC 12383</strain>
    </source>
</reference>
<name>A0A210P6Y0_9LACO</name>
<sequence length="236" mass="27810">MKFLNGRLLVKFVDERFIRSTMDGNIHFSSYEYFKKLEEGVNDKGKRDKNENAEYDPIDLNRYAFFIRFPKKGEPPLSAKNQKEHFKDAKYFPLLKATEIINFLDEDKKYGISSFVVIDPDKDMENGKIKASFIKDVSEISNNRKILLFSEYDLIKSLIKFEQDNNSYDIACQNVEYTKSNKGIRNGFQKDPKYSRQHEWRIRINMNILNDNGYIYLPRLDIGIVNKLEGITIIDK</sequence>
<comment type="caution">
    <text evidence="1">The sequence shown here is derived from an EMBL/GenBank/DDBJ whole genome shotgun (WGS) entry which is preliminary data.</text>
</comment>
<gene>
    <name evidence="1" type="ORF">LKACC12383_02239</name>
</gene>
<dbReference type="Proteomes" id="UP000196649">
    <property type="component" value="Unassembled WGS sequence"/>
</dbReference>
<organism evidence="1 2">
    <name type="scientific">Companilactobacillus kimchii</name>
    <dbReference type="NCBI Taxonomy" id="2801452"/>
    <lineage>
        <taxon>Bacteria</taxon>
        <taxon>Bacillati</taxon>
        <taxon>Bacillota</taxon>
        <taxon>Bacilli</taxon>
        <taxon>Lactobacillales</taxon>
        <taxon>Lactobacillaceae</taxon>
        <taxon>Companilactobacillus</taxon>
    </lineage>
</organism>
<dbReference type="EMBL" id="MXAL01000011">
    <property type="protein sequence ID" value="OWF32214.1"/>
    <property type="molecule type" value="Genomic_DNA"/>
</dbReference>
<dbReference type="AlphaFoldDB" id="A0A210P6Y0"/>